<keyword evidence="4" id="KW-0633">Potassium transport</keyword>
<dbReference type="Pfam" id="PF06736">
    <property type="entry name" value="TMEM175"/>
    <property type="match status" value="1"/>
</dbReference>
<feature type="transmembrane region" description="Helical" evidence="13">
    <location>
        <begin position="47"/>
        <end position="68"/>
    </location>
</feature>
<gene>
    <name evidence="14" type="ORF">B7G68_02780</name>
</gene>
<comment type="subcellular location">
    <subcellularLocation>
        <location evidence="1">Membrane</location>
        <topology evidence="1">Multi-pass membrane protein</topology>
    </subcellularLocation>
</comment>
<evidence type="ECO:0000313" key="15">
    <source>
        <dbReference type="Proteomes" id="UP000240527"/>
    </source>
</evidence>
<dbReference type="RefSeq" id="WP_013077725.1">
    <property type="nucleotide sequence ID" value="NZ_CP027850.1"/>
</dbReference>
<evidence type="ECO:0000256" key="6">
    <source>
        <dbReference type="ARBA" id="ARBA00022826"/>
    </source>
</evidence>
<evidence type="ECO:0000256" key="12">
    <source>
        <dbReference type="ARBA" id="ARBA00034430"/>
    </source>
</evidence>
<feature type="transmembrane region" description="Helical" evidence="13">
    <location>
        <begin position="131"/>
        <end position="151"/>
    </location>
</feature>
<feature type="transmembrane region" description="Helical" evidence="13">
    <location>
        <begin position="172"/>
        <end position="193"/>
    </location>
</feature>
<sequence>MAGDEASDREAGKRLDAFVDAAFAFAVSLLIIASADRTTSIAALWDALGRIPASLGAFALIVMFWLAYRQFGRLVPRRDTLTTLNALAIVFTVLVYVFPLRMLVESGFVWASRGWLSGAEMIRTLSDLRDLFRIYGVGFAVLAGLFASLYLRALRHPDRLGVAPADRADVRASFEIWSLSGGAGLLSAALTFGPMAKTPWLPGLAYWLIPLMIAVRQPIGRWLARKPAPEGAAS</sequence>
<accession>A0ABN5IPV3</accession>
<keyword evidence="11" id="KW-0407">Ion channel</keyword>
<dbReference type="Proteomes" id="UP000240527">
    <property type="component" value="Chromosome"/>
</dbReference>
<evidence type="ECO:0000256" key="8">
    <source>
        <dbReference type="ARBA" id="ARBA00022989"/>
    </source>
</evidence>
<evidence type="ECO:0000256" key="9">
    <source>
        <dbReference type="ARBA" id="ARBA00023065"/>
    </source>
</evidence>
<evidence type="ECO:0000256" key="3">
    <source>
        <dbReference type="ARBA" id="ARBA00022448"/>
    </source>
</evidence>
<keyword evidence="15" id="KW-1185">Reference proteome</keyword>
<organism evidence="14 15">
    <name type="scientific">Caulobacter segnis</name>
    <dbReference type="NCBI Taxonomy" id="88688"/>
    <lineage>
        <taxon>Bacteria</taxon>
        <taxon>Pseudomonadati</taxon>
        <taxon>Pseudomonadota</taxon>
        <taxon>Alphaproteobacteria</taxon>
        <taxon>Caulobacterales</taxon>
        <taxon>Caulobacteraceae</taxon>
        <taxon>Caulobacter</taxon>
    </lineage>
</organism>
<evidence type="ECO:0000256" key="7">
    <source>
        <dbReference type="ARBA" id="ARBA00022958"/>
    </source>
</evidence>
<evidence type="ECO:0000256" key="13">
    <source>
        <dbReference type="SAM" id="Phobius"/>
    </source>
</evidence>
<feature type="transmembrane region" description="Helical" evidence="13">
    <location>
        <begin position="80"/>
        <end position="98"/>
    </location>
</feature>
<keyword evidence="6" id="KW-0631">Potassium channel</keyword>
<keyword evidence="9" id="KW-0406">Ion transport</keyword>
<reference evidence="14 15" key="1">
    <citation type="journal article" date="2015" name="Biotechnol. Bioeng.">
        <title>Genome sequence and phenotypic characterization of Caulobacter segnis.</title>
        <authorList>
            <person name="Patel S."/>
            <person name="Fletcher B."/>
            <person name="Scott D.C."/>
            <person name="Ely B."/>
        </authorList>
    </citation>
    <scope>NUCLEOTIDE SEQUENCE [LARGE SCALE GENOMIC DNA]</scope>
    <source>
        <strain evidence="14 15">TK0059</strain>
    </source>
</reference>
<evidence type="ECO:0000256" key="11">
    <source>
        <dbReference type="ARBA" id="ARBA00023303"/>
    </source>
</evidence>
<dbReference type="EMBL" id="CP027850">
    <property type="protein sequence ID" value="AVQ00879.1"/>
    <property type="molecule type" value="Genomic_DNA"/>
</dbReference>
<evidence type="ECO:0000256" key="5">
    <source>
        <dbReference type="ARBA" id="ARBA00022692"/>
    </source>
</evidence>
<keyword evidence="7" id="KW-0630">Potassium</keyword>
<keyword evidence="3" id="KW-0813">Transport</keyword>
<evidence type="ECO:0000313" key="14">
    <source>
        <dbReference type="EMBL" id="AVQ00879.1"/>
    </source>
</evidence>
<evidence type="ECO:0000256" key="1">
    <source>
        <dbReference type="ARBA" id="ARBA00004141"/>
    </source>
</evidence>
<protein>
    <submittedName>
        <fullName evidence="14">DUF1211 domain-containing protein</fullName>
    </submittedName>
</protein>
<keyword evidence="8 13" id="KW-1133">Transmembrane helix</keyword>
<keyword evidence="10 13" id="KW-0472">Membrane</keyword>
<dbReference type="InterPro" id="IPR010617">
    <property type="entry name" value="TMEM175-like"/>
</dbReference>
<comment type="similarity">
    <text evidence="2">Belongs to the TMEM175 family.</text>
</comment>
<comment type="catalytic activity">
    <reaction evidence="12">
        <text>K(+)(in) = K(+)(out)</text>
        <dbReference type="Rhea" id="RHEA:29463"/>
        <dbReference type="ChEBI" id="CHEBI:29103"/>
    </reaction>
</comment>
<name>A0ABN5IPV3_9CAUL</name>
<evidence type="ECO:0000256" key="4">
    <source>
        <dbReference type="ARBA" id="ARBA00022538"/>
    </source>
</evidence>
<keyword evidence="5 13" id="KW-0812">Transmembrane</keyword>
<feature type="transmembrane region" description="Helical" evidence="13">
    <location>
        <begin position="17"/>
        <end position="35"/>
    </location>
</feature>
<proteinExistence type="inferred from homology"/>
<evidence type="ECO:0000256" key="2">
    <source>
        <dbReference type="ARBA" id="ARBA00006920"/>
    </source>
</evidence>
<evidence type="ECO:0000256" key="10">
    <source>
        <dbReference type="ARBA" id="ARBA00023136"/>
    </source>
</evidence>